<dbReference type="AlphaFoldDB" id="A0A6J1DFY3"/>
<evidence type="ECO:0000256" key="2">
    <source>
        <dbReference type="ARBA" id="ARBA00022679"/>
    </source>
</evidence>
<organism evidence="6 7">
    <name type="scientific">Momordica charantia</name>
    <name type="common">Bitter gourd</name>
    <name type="synonym">Balsam pear</name>
    <dbReference type="NCBI Taxonomy" id="3673"/>
    <lineage>
        <taxon>Eukaryota</taxon>
        <taxon>Viridiplantae</taxon>
        <taxon>Streptophyta</taxon>
        <taxon>Embryophyta</taxon>
        <taxon>Tracheophyta</taxon>
        <taxon>Spermatophyta</taxon>
        <taxon>Magnoliopsida</taxon>
        <taxon>eudicotyledons</taxon>
        <taxon>Gunneridae</taxon>
        <taxon>Pentapetalae</taxon>
        <taxon>rosids</taxon>
        <taxon>fabids</taxon>
        <taxon>Cucurbitales</taxon>
        <taxon>Cucurbitaceae</taxon>
        <taxon>Momordiceae</taxon>
        <taxon>Momordica</taxon>
    </lineage>
</organism>
<name>A0A6J1DFY3_MOMCH</name>
<dbReference type="OrthoDB" id="2410195at2759"/>
<dbReference type="Gene3D" id="1.10.10.10">
    <property type="entry name" value="Winged helix-like DNA-binding domain superfamily/Winged helix DNA-binding domain"/>
    <property type="match status" value="1"/>
</dbReference>
<keyword evidence="3" id="KW-0949">S-adenosyl-L-methionine</keyword>
<dbReference type="GO" id="GO:0046983">
    <property type="term" value="F:protein dimerization activity"/>
    <property type="evidence" value="ECO:0007669"/>
    <property type="project" value="InterPro"/>
</dbReference>
<dbReference type="Pfam" id="PF08100">
    <property type="entry name" value="Dimerisation"/>
    <property type="match status" value="1"/>
</dbReference>
<proteinExistence type="predicted"/>
<feature type="domain" description="O-methyltransferase dimerisation" evidence="5">
    <location>
        <begin position="15"/>
        <end position="103"/>
    </location>
</feature>
<evidence type="ECO:0000313" key="7">
    <source>
        <dbReference type="RefSeq" id="XP_022152414.1"/>
    </source>
</evidence>
<keyword evidence="2" id="KW-0808">Transferase</keyword>
<dbReference type="InterPro" id="IPR012967">
    <property type="entry name" value="COMT_dimerisation"/>
</dbReference>
<dbReference type="InterPro" id="IPR036388">
    <property type="entry name" value="WH-like_DNA-bd_sf"/>
</dbReference>
<dbReference type="Gene3D" id="3.40.50.150">
    <property type="entry name" value="Vaccinia Virus protein VP39"/>
    <property type="match status" value="1"/>
</dbReference>
<dbReference type="SUPFAM" id="SSF46785">
    <property type="entry name" value="Winged helix' DNA-binding domain"/>
    <property type="match status" value="1"/>
</dbReference>
<dbReference type="GO" id="GO:0008757">
    <property type="term" value="F:S-adenosylmethionine-dependent methyltransferase activity"/>
    <property type="evidence" value="ECO:0007669"/>
    <property type="project" value="UniProtKB-ARBA"/>
</dbReference>
<evidence type="ECO:0000256" key="1">
    <source>
        <dbReference type="ARBA" id="ARBA00022603"/>
    </source>
</evidence>
<dbReference type="GO" id="GO:0008171">
    <property type="term" value="F:O-methyltransferase activity"/>
    <property type="evidence" value="ECO:0007669"/>
    <property type="project" value="InterPro"/>
</dbReference>
<accession>A0A6J1DFY3</accession>
<feature type="domain" description="O-methyltransferase C-terminal" evidence="4">
    <location>
        <begin position="142"/>
        <end position="340"/>
    </location>
</feature>
<evidence type="ECO:0000259" key="5">
    <source>
        <dbReference type="Pfam" id="PF08100"/>
    </source>
</evidence>
<sequence>MGEISELLEAQVHIWNHAFKYINSMSLKCVVELGIPDILHTHGQPMSLSDLVEALHIQPSKAQCLGRLMRLLVHSGFFARTHSENDEQETKYAVTPSSRLLLRHNDTLETLPFLFLILHHAMMASWETMSCWLCSVDENYSSAFEMANGKSIWNYIAEEPEFGNLFHRTIAYDSQLIGRIVTTECREVFEGLKSIVDVGGGTGIMAKAIVEAFPHITYIVFDLPQVVANHQQTTKNLSFIGGDMFEAKIPPTNAVLLKSVLYNWNDEESIQILKNCKDAILSNAEGGKVIIIEVALEYQVEDKESIETQLCGDVLMMTNFAIRKRNEREWKNLFLAAGFSDYKIIPMLGLRSLIEVYP</sequence>
<dbReference type="SUPFAM" id="SSF53335">
    <property type="entry name" value="S-adenosyl-L-methionine-dependent methyltransferases"/>
    <property type="match status" value="1"/>
</dbReference>
<dbReference type="InterPro" id="IPR029063">
    <property type="entry name" value="SAM-dependent_MTases_sf"/>
</dbReference>
<dbReference type="PIRSF" id="PIRSF005739">
    <property type="entry name" value="O-mtase"/>
    <property type="match status" value="1"/>
</dbReference>
<gene>
    <name evidence="7" type="primary">LOC111020151</name>
</gene>
<dbReference type="InterPro" id="IPR036390">
    <property type="entry name" value="WH_DNA-bd_sf"/>
</dbReference>
<dbReference type="GO" id="GO:0032259">
    <property type="term" value="P:methylation"/>
    <property type="evidence" value="ECO:0007669"/>
    <property type="project" value="UniProtKB-KW"/>
</dbReference>
<dbReference type="FunFam" id="3.40.50.150:FF:000057">
    <property type="entry name" value="O-methyltransferase ZRP4"/>
    <property type="match status" value="1"/>
</dbReference>
<dbReference type="Proteomes" id="UP000504603">
    <property type="component" value="Unplaced"/>
</dbReference>
<keyword evidence="1" id="KW-0489">Methyltransferase</keyword>
<dbReference type="FunFam" id="1.10.10.10:FF:000213">
    <property type="entry name" value="Coniferyl alcohol 9-O-methyltransferase"/>
    <property type="match status" value="1"/>
</dbReference>
<keyword evidence="6" id="KW-1185">Reference proteome</keyword>
<dbReference type="PANTHER" id="PTHR11746">
    <property type="entry name" value="O-METHYLTRANSFERASE"/>
    <property type="match status" value="1"/>
</dbReference>
<dbReference type="PROSITE" id="PS51683">
    <property type="entry name" value="SAM_OMT_II"/>
    <property type="match status" value="1"/>
</dbReference>
<dbReference type="KEGG" id="mcha:111020151"/>
<reference evidence="7" key="1">
    <citation type="submission" date="2025-08" db="UniProtKB">
        <authorList>
            <consortium name="RefSeq"/>
        </authorList>
    </citation>
    <scope>IDENTIFICATION</scope>
    <source>
        <strain evidence="7">OHB3-1</strain>
    </source>
</reference>
<evidence type="ECO:0000256" key="3">
    <source>
        <dbReference type="ARBA" id="ARBA00022691"/>
    </source>
</evidence>
<dbReference type="InterPro" id="IPR001077">
    <property type="entry name" value="COMT_C"/>
</dbReference>
<dbReference type="InterPro" id="IPR016461">
    <property type="entry name" value="COMT-like"/>
</dbReference>
<dbReference type="RefSeq" id="XP_022152414.1">
    <property type="nucleotide sequence ID" value="XM_022296722.1"/>
</dbReference>
<dbReference type="Pfam" id="PF00891">
    <property type="entry name" value="Methyltransf_2"/>
    <property type="match status" value="1"/>
</dbReference>
<dbReference type="GeneID" id="111020151"/>
<evidence type="ECO:0000313" key="6">
    <source>
        <dbReference type="Proteomes" id="UP000504603"/>
    </source>
</evidence>
<evidence type="ECO:0000259" key="4">
    <source>
        <dbReference type="Pfam" id="PF00891"/>
    </source>
</evidence>
<dbReference type="CDD" id="cd02440">
    <property type="entry name" value="AdoMet_MTases"/>
    <property type="match status" value="1"/>
</dbReference>
<protein>
    <submittedName>
        <fullName evidence="7">Probable O-methyltransferase 3</fullName>
    </submittedName>
</protein>
<dbReference type="GO" id="GO:0009717">
    <property type="term" value="P:isoflavonoid biosynthetic process"/>
    <property type="evidence" value="ECO:0007669"/>
    <property type="project" value="UniProtKB-ARBA"/>
</dbReference>